<dbReference type="EMBL" id="NIVC01001111">
    <property type="protein sequence ID" value="PAA72140.1"/>
    <property type="molecule type" value="Genomic_DNA"/>
</dbReference>
<dbReference type="InterPro" id="IPR011333">
    <property type="entry name" value="SKP1/BTB/POZ_sf"/>
</dbReference>
<dbReference type="EMBL" id="NIVC01003800">
    <property type="protein sequence ID" value="PAA49737.1"/>
    <property type="molecule type" value="Genomic_DNA"/>
</dbReference>
<dbReference type="InterPro" id="IPR000210">
    <property type="entry name" value="BTB/POZ_dom"/>
</dbReference>
<evidence type="ECO:0000256" key="1">
    <source>
        <dbReference type="SAM" id="MobiDB-lite"/>
    </source>
</evidence>
<dbReference type="Gene3D" id="3.30.710.10">
    <property type="entry name" value="Potassium Channel Kv1.1, Chain A"/>
    <property type="match status" value="1"/>
</dbReference>
<comment type="caution">
    <text evidence="4">The sequence shown here is derived from an EMBL/GenBank/DDBJ whole genome shotgun (WGS) entry which is preliminary data.</text>
</comment>
<dbReference type="Proteomes" id="UP000215902">
    <property type="component" value="Unassembled WGS sequence"/>
</dbReference>
<evidence type="ECO:0000259" key="2">
    <source>
        <dbReference type="PROSITE" id="PS50097"/>
    </source>
</evidence>
<name>A0A267FEC7_9PLAT</name>
<dbReference type="AlphaFoldDB" id="A0A267FEC7"/>
<sequence>MPQSPTSPESPRTGTGSKQSIPFASPLRANILLPASGAATQPTLLADLCANSGSIAMSEEHRLAPEHLLVTGQCLKKEDSWLEFRLKLLLQEPLRRIHLLIEPQYRTDKNSWDVAKLASGNLFQVESEFEFLALRVRQAAIQRAEEAPDAYRLKFDLHVIALIFEPASPLLQRIEGSNPVPDFTRRGGNGENCCNSLELVVEDRKLYALPECLSCQSEYFRTKIADSRDASIRLMGKRYEDVQLFLSLLYPGSKSRLSVEAAPAMLAMADEFKVPNLKATAERVLVAGMRAGRMSPVRGFLLARRHTSRQMEDCATPLFARMPLADLDKDAAFAELPDCDRSLLLLKKVQLMEGK</sequence>
<dbReference type="PANTHER" id="PTHR22744">
    <property type="entry name" value="HELIX LOOP HELIX PROTEIN 21-RELATED"/>
    <property type="match status" value="1"/>
</dbReference>
<gene>
    <name evidence="4" type="ORF">BOX15_Mlig021407g1</name>
    <name evidence="3" type="ORF">BOX15_Mlig021407g2</name>
</gene>
<feature type="region of interest" description="Disordered" evidence="1">
    <location>
        <begin position="1"/>
        <end position="20"/>
    </location>
</feature>
<keyword evidence="5" id="KW-1185">Reference proteome</keyword>
<evidence type="ECO:0000313" key="3">
    <source>
        <dbReference type="EMBL" id="PAA49737.1"/>
    </source>
</evidence>
<protein>
    <recommendedName>
        <fullName evidence="2">BTB domain-containing protein</fullName>
    </recommendedName>
</protein>
<accession>A0A267FEC7</accession>
<evidence type="ECO:0000313" key="4">
    <source>
        <dbReference type="EMBL" id="PAA72140.1"/>
    </source>
</evidence>
<reference evidence="4 5" key="1">
    <citation type="submission" date="2017-06" db="EMBL/GenBank/DDBJ databases">
        <title>A platform for efficient transgenesis in Macrostomum lignano, a flatworm model organism for stem cell research.</title>
        <authorList>
            <person name="Berezikov E."/>
        </authorList>
    </citation>
    <scope>NUCLEOTIDE SEQUENCE [LARGE SCALE GENOMIC DNA]</scope>
    <source>
        <strain evidence="4">DV1</strain>
        <tissue evidence="4">Whole organism</tissue>
    </source>
</reference>
<feature type="domain" description="BTB" evidence="2">
    <location>
        <begin position="195"/>
        <end position="252"/>
    </location>
</feature>
<proteinExistence type="predicted"/>
<evidence type="ECO:0000313" key="5">
    <source>
        <dbReference type="Proteomes" id="UP000215902"/>
    </source>
</evidence>
<dbReference type="Pfam" id="PF00651">
    <property type="entry name" value="BTB"/>
    <property type="match status" value="1"/>
</dbReference>
<dbReference type="SUPFAM" id="SSF54695">
    <property type="entry name" value="POZ domain"/>
    <property type="match status" value="1"/>
</dbReference>
<dbReference type="SMART" id="SM00225">
    <property type="entry name" value="BTB"/>
    <property type="match status" value="1"/>
</dbReference>
<dbReference type="PROSITE" id="PS50097">
    <property type="entry name" value="BTB"/>
    <property type="match status" value="1"/>
</dbReference>
<dbReference type="CDD" id="cd18186">
    <property type="entry name" value="BTB_POZ_ZBTB_KLHL-like"/>
    <property type="match status" value="1"/>
</dbReference>
<dbReference type="OrthoDB" id="6102704at2759"/>
<organism evidence="4 5">
    <name type="scientific">Macrostomum lignano</name>
    <dbReference type="NCBI Taxonomy" id="282301"/>
    <lineage>
        <taxon>Eukaryota</taxon>
        <taxon>Metazoa</taxon>
        <taxon>Spiralia</taxon>
        <taxon>Lophotrochozoa</taxon>
        <taxon>Platyhelminthes</taxon>
        <taxon>Rhabditophora</taxon>
        <taxon>Macrostomorpha</taxon>
        <taxon>Macrostomida</taxon>
        <taxon>Macrostomidae</taxon>
        <taxon>Macrostomum</taxon>
    </lineage>
</organism>
<dbReference type="PANTHER" id="PTHR22744:SF17">
    <property type="entry name" value="BTB DOMAIN-CONTAINING PROTEIN"/>
    <property type="match status" value="1"/>
</dbReference>